<organism evidence="2 3">
    <name type="scientific">Conexibacter arvalis</name>
    <dbReference type="NCBI Taxonomy" id="912552"/>
    <lineage>
        <taxon>Bacteria</taxon>
        <taxon>Bacillati</taxon>
        <taxon>Actinomycetota</taxon>
        <taxon>Thermoleophilia</taxon>
        <taxon>Solirubrobacterales</taxon>
        <taxon>Conexibacteraceae</taxon>
        <taxon>Conexibacter</taxon>
    </lineage>
</organism>
<evidence type="ECO:0000256" key="1">
    <source>
        <dbReference type="SAM" id="MobiDB-lite"/>
    </source>
</evidence>
<feature type="compositionally biased region" description="Basic and acidic residues" evidence="1">
    <location>
        <begin position="71"/>
        <end position="87"/>
    </location>
</feature>
<comment type="caution">
    <text evidence="2">The sequence shown here is derived from an EMBL/GenBank/DDBJ whole genome shotgun (WGS) entry which is preliminary data.</text>
</comment>
<feature type="region of interest" description="Disordered" evidence="1">
    <location>
        <begin position="46"/>
        <end position="88"/>
    </location>
</feature>
<name>A0A840IGM6_9ACTN</name>
<sequence>MSYRAVGRREARPITEATMKSSDPLPVVHFEVIGSRLARARSVHVAARRRSSGSSARGDHRAVRHRRRQLKRVDHAASSVRLDRMDKSPTTSIEIDTDLLEELRAEAPGKDDRELIEDMAVRAVGLATVRRVRARFNLPEEEALEIAVRAVHDARAGR</sequence>
<protein>
    <submittedName>
        <fullName evidence="2">Uncharacterized protein</fullName>
    </submittedName>
</protein>
<dbReference type="EMBL" id="JACHNU010000003">
    <property type="protein sequence ID" value="MBB4663100.1"/>
    <property type="molecule type" value="Genomic_DNA"/>
</dbReference>
<dbReference type="RefSeq" id="WP_246345147.1">
    <property type="nucleotide sequence ID" value="NZ_JACHNU010000003.1"/>
</dbReference>
<accession>A0A840IGM6</accession>
<evidence type="ECO:0000313" key="2">
    <source>
        <dbReference type="EMBL" id="MBB4663100.1"/>
    </source>
</evidence>
<gene>
    <name evidence="2" type="ORF">BDZ31_002689</name>
</gene>
<reference evidence="2 3" key="1">
    <citation type="submission" date="2020-08" db="EMBL/GenBank/DDBJ databases">
        <title>Genomic Encyclopedia of Archaeal and Bacterial Type Strains, Phase II (KMG-II): from individual species to whole genera.</title>
        <authorList>
            <person name="Goeker M."/>
        </authorList>
    </citation>
    <scope>NUCLEOTIDE SEQUENCE [LARGE SCALE GENOMIC DNA]</scope>
    <source>
        <strain evidence="2 3">DSM 23288</strain>
    </source>
</reference>
<dbReference type="Proteomes" id="UP000585272">
    <property type="component" value="Unassembled WGS sequence"/>
</dbReference>
<dbReference type="AlphaFoldDB" id="A0A840IGM6"/>
<evidence type="ECO:0000313" key="3">
    <source>
        <dbReference type="Proteomes" id="UP000585272"/>
    </source>
</evidence>
<proteinExistence type="predicted"/>
<keyword evidence="3" id="KW-1185">Reference proteome</keyword>